<evidence type="ECO:0000313" key="2">
    <source>
        <dbReference type="Proteomes" id="UP000029858"/>
    </source>
</evidence>
<evidence type="ECO:0000313" key="1">
    <source>
        <dbReference type="EMBL" id="KGJ21314.1"/>
    </source>
</evidence>
<protein>
    <recommendedName>
        <fullName evidence="3">DUF429 domain-containing protein</fullName>
    </recommendedName>
</protein>
<gene>
    <name evidence="1" type="ORF">IX56_12330</name>
</gene>
<dbReference type="EMBL" id="JRKQ01000070">
    <property type="protein sequence ID" value="KGJ21314.1"/>
    <property type="molecule type" value="Genomic_DNA"/>
</dbReference>
<dbReference type="Proteomes" id="UP000029858">
    <property type="component" value="Unassembled WGS sequence"/>
</dbReference>
<reference evidence="1 2" key="1">
    <citation type="submission" date="2014-09" db="EMBL/GenBank/DDBJ databases">
        <authorList>
            <person name="McGinnis J.M."/>
            <person name="Wolfgang W.J."/>
        </authorList>
    </citation>
    <scope>NUCLEOTIDE SEQUENCE [LARGE SCALE GENOMIC DNA]</scope>
    <source>
        <strain evidence="1 2">5503</strain>
    </source>
</reference>
<name>A0A099GF01_9RHOB</name>
<accession>A0A099GF01</accession>
<comment type="caution">
    <text evidence="1">The sequence shown here is derived from an EMBL/GenBank/DDBJ whole genome shotgun (WGS) entry which is preliminary data.</text>
</comment>
<proteinExistence type="predicted"/>
<evidence type="ECO:0008006" key="3">
    <source>
        <dbReference type="Google" id="ProtNLM"/>
    </source>
</evidence>
<dbReference type="AlphaFoldDB" id="A0A099GF01"/>
<organism evidence="1 2">
    <name type="scientific">Paracoccus sanguinis</name>
    <dbReference type="NCBI Taxonomy" id="1545044"/>
    <lineage>
        <taxon>Bacteria</taxon>
        <taxon>Pseudomonadati</taxon>
        <taxon>Pseudomonadota</taxon>
        <taxon>Alphaproteobacteria</taxon>
        <taxon>Rhodobacterales</taxon>
        <taxon>Paracoccaceae</taxon>
        <taxon>Paracoccus</taxon>
    </lineage>
</organism>
<sequence>MGAGFDIVVHSDWGALPAARWSAVASRAGDGWRVVLLEPAGDLTVRLPALSATGRVLAGFDFPIGVPASYGALTGLDGFEDLLARIGAGAWADWGLVCREAGQISVHRPFYPQSGGVKGTVKKAHLETGLGLTLADLRRGCEAGGGEILFWTLGPKSVGKAAIHGLETTVQPLCAEGARLWPFHGSLANLASTRLVLAETYPALSYASICGTKMVDKGNALSLRRLTVKVMESCARLGVELPDPVAARITAGFEVSEGSAKANSDEFDALIGLLGMIEALGRPEVITHEPGPEPVRWEGWMLNGVP</sequence>
<reference evidence="1 2" key="2">
    <citation type="submission" date="2014-10" db="EMBL/GenBank/DDBJ databases">
        <title>Paracoccus sanguinis sp. nov., isolated from clinical specimens of New York State patients.</title>
        <authorList>
            <person name="Mingle L.A."/>
            <person name="Cole J.A."/>
            <person name="Lapierre P."/>
            <person name="Musser K.A."/>
        </authorList>
    </citation>
    <scope>NUCLEOTIDE SEQUENCE [LARGE SCALE GENOMIC DNA]</scope>
    <source>
        <strain evidence="1 2">5503</strain>
    </source>
</reference>